<evidence type="ECO:0000256" key="7">
    <source>
        <dbReference type="ARBA" id="ARBA00023033"/>
    </source>
</evidence>
<dbReference type="PANTHER" id="PTHR24305">
    <property type="entry name" value="CYTOCHROME P450"/>
    <property type="match status" value="1"/>
</dbReference>
<keyword evidence="3 8" id="KW-0349">Heme</keyword>
<dbReference type="InterPro" id="IPR017972">
    <property type="entry name" value="Cyt_P450_CS"/>
</dbReference>
<sequence>MDSKSDPVPSPGATEAWSLSTYYPALFGLFIVYTIGQAIYNLYFHPLAHFPGPFVARASLLWRFYNTLSGRSHRALQRQHAIHGPVFRVSPNELTFASVQSWKDIYGPPAPGKPHVTKSEFYDIYGAGFDTGCIGSERDPAVHARKKKNLAAAFSLKALHAQDGIVQGVIDGFVAKAGRLCREGSGGRGGTRWKEGGIDVTEWYEMVAFDILGEMAFGEGFGCVEREEHHFWIRLILDHLIGIDLVDNLRRIGPLAMLGRYLLPWLTVSVKNKHSGYSRAKVAKRLNTPSTRPDFLSTLIDKVKSGEINQEEMTAHASTLIIAGGETVATTLAGATYHLLRTPSAYEQLKQEVRGRYKSYEEIDGQSALQMPYLQAVINEALRMHPSGAQGFPRLSPGTTISGHWVPKGTEIYTSAWTIIRDPANFHEPNTFKPERWIDPDCQDNKEASQPFSLGLRACIGRNFAYVEMASILAKLIFRYEMELVDKDLNWEDESRFHIMWWKAPIYVRFTERDA</sequence>
<comment type="cofactor">
    <cofactor evidence="1">
        <name>heme</name>
        <dbReference type="ChEBI" id="CHEBI:30413"/>
    </cofactor>
</comment>
<comment type="similarity">
    <text evidence="2 8">Belongs to the cytochrome P450 family.</text>
</comment>
<dbReference type="Pfam" id="PF00067">
    <property type="entry name" value="p450"/>
    <property type="match status" value="1"/>
</dbReference>
<dbReference type="Proteomes" id="UP001610446">
    <property type="component" value="Unassembled WGS sequence"/>
</dbReference>
<gene>
    <name evidence="10" type="ORF">BJY01DRAFT_253383</name>
</gene>
<name>A0ABR4J0T6_9EURO</name>
<organism evidence="10 11">
    <name type="scientific">Aspergillus pseudoustus</name>
    <dbReference type="NCBI Taxonomy" id="1810923"/>
    <lineage>
        <taxon>Eukaryota</taxon>
        <taxon>Fungi</taxon>
        <taxon>Dikarya</taxon>
        <taxon>Ascomycota</taxon>
        <taxon>Pezizomycotina</taxon>
        <taxon>Eurotiomycetes</taxon>
        <taxon>Eurotiomycetidae</taxon>
        <taxon>Eurotiales</taxon>
        <taxon>Aspergillaceae</taxon>
        <taxon>Aspergillus</taxon>
        <taxon>Aspergillus subgen. Nidulantes</taxon>
    </lineage>
</organism>
<evidence type="ECO:0000256" key="5">
    <source>
        <dbReference type="ARBA" id="ARBA00023002"/>
    </source>
</evidence>
<dbReference type="InterPro" id="IPR036396">
    <property type="entry name" value="Cyt_P450_sf"/>
</dbReference>
<keyword evidence="4 8" id="KW-0479">Metal-binding</keyword>
<reference evidence="10 11" key="1">
    <citation type="submission" date="2024-07" db="EMBL/GenBank/DDBJ databases">
        <title>Section-level genome sequencing and comparative genomics of Aspergillus sections Usti and Cavernicolus.</title>
        <authorList>
            <consortium name="Lawrence Berkeley National Laboratory"/>
            <person name="Nybo J.L."/>
            <person name="Vesth T.C."/>
            <person name="Theobald S."/>
            <person name="Frisvad J.C."/>
            <person name="Larsen T.O."/>
            <person name="Kjaerboelling I."/>
            <person name="Rothschild-Mancinelli K."/>
            <person name="Lyhne E.K."/>
            <person name="Kogle M.E."/>
            <person name="Barry K."/>
            <person name="Clum A."/>
            <person name="Na H."/>
            <person name="Ledsgaard L."/>
            <person name="Lin J."/>
            <person name="Lipzen A."/>
            <person name="Kuo A."/>
            <person name="Riley R."/>
            <person name="Mondo S."/>
            <person name="Labutti K."/>
            <person name="Haridas S."/>
            <person name="Pangalinan J."/>
            <person name="Salamov A.A."/>
            <person name="Simmons B.A."/>
            <person name="Magnuson J.K."/>
            <person name="Chen J."/>
            <person name="Drula E."/>
            <person name="Henrissat B."/>
            <person name="Wiebenga A."/>
            <person name="Lubbers R.J."/>
            <person name="Gomes A.C."/>
            <person name="Makela M.R."/>
            <person name="Stajich J."/>
            <person name="Grigoriev I.V."/>
            <person name="Mortensen U.H."/>
            <person name="De Vries R.P."/>
            <person name="Baker S.E."/>
            <person name="Andersen M.R."/>
        </authorList>
    </citation>
    <scope>NUCLEOTIDE SEQUENCE [LARGE SCALE GENOMIC DNA]</scope>
    <source>
        <strain evidence="10 11">CBS 123904</strain>
    </source>
</reference>
<dbReference type="Gene3D" id="1.10.630.10">
    <property type="entry name" value="Cytochrome P450"/>
    <property type="match status" value="1"/>
</dbReference>
<dbReference type="CDD" id="cd11058">
    <property type="entry name" value="CYP60B-like"/>
    <property type="match status" value="1"/>
</dbReference>
<keyword evidence="5 8" id="KW-0560">Oxidoreductase</keyword>
<evidence type="ECO:0000256" key="6">
    <source>
        <dbReference type="ARBA" id="ARBA00023004"/>
    </source>
</evidence>
<keyword evidence="9" id="KW-0812">Transmembrane</keyword>
<evidence type="ECO:0000256" key="8">
    <source>
        <dbReference type="RuleBase" id="RU000461"/>
    </source>
</evidence>
<keyword evidence="9" id="KW-1133">Transmembrane helix</keyword>
<evidence type="ECO:0000256" key="9">
    <source>
        <dbReference type="SAM" id="Phobius"/>
    </source>
</evidence>
<feature type="transmembrane region" description="Helical" evidence="9">
    <location>
        <begin position="20"/>
        <end position="43"/>
    </location>
</feature>
<comment type="caution">
    <text evidence="10">The sequence shown here is derived from an EMBL/GenBank/DDBJ whole genome shotgun (WGS) entry which is preliminary data.</text>
</comment>
<dbReference type="InterPro" id="IPR001128">
    <property type="entry name" value="Cyt_P450"/>
</dbReference>
<dbReference type="InterPro" id="IPR002401">
    <property type="entry name" value="Cyt_P450_E_grp-I"/>
</dbReference>
<dbReference type="PANTHER" id="PTHR24305:SF210">
    <property type="entry name" value="CYTOCHROME P450 MONOOXYGENASE ASQL-RELATED"/>
    <property type="match status" value="1"/>
</dbReference>
<evidence type="ECO:0000256" key="1">
    <source>
        <dbReference type="ARBA" id="ARBA00001971"/>
    </source>
</evidence>
<evidence type="ECO:0000256" key="4">
    <source>
        <dbReference type="ARBA" id="ARBA00022723"/>
    </source>
</evidence>
<dbReference type="PRINTS" id="PR00385">
    <property type="entry name" value="P450"/>
</dbReference>
<proteinExistence type="inferred from homology"/>
<evidence type="ECO:0000256" key="2">
    <source>
        <dbReference type="ARBA" id="ARBA00010617"/>
    </source>
</evidence>
<keyword evidence="9" id="KW-0472">Membrane</keyword>
<accession>A0ABR4J0T6</accession>
<dbReference type="PROSITE" id="PS00086">
    <property type="entry name" value="CYTOCHROME_P450"/>
    <property type="match status" value="1"/>
</dbReference>
<dbReference type="PRINTS" id="PR00463">
    <property type="entry name" value="EP450I"/>
</dbReference>
<dbReference type="InterPro" id="IPR050121">
    <property type="entry name" value="Cytochrome_P450_monoxygenase"/>
</dbReference>
<keyword evidence="11" id="KW-1185">Reference proteome</keyword>
<dbReference type="SUPFAM" id="SSF48264">
    <property type="entry name" value="Cytochrome P450"/>
    <property type="match status" value="1"/>
</dbReference>
<keyword evidence="7 8" id="KW-0503">Monooxygenase</keyword>
<protein>
    <submittedName>
        <fullName evidence="10">Cytochrome P450</fullName>
    </submittedName>
</protein>
<evidence type="ECO:0000313" key="10">
    <source>
        <dbReference type="EMBL" id="KAL2833626.1"/>
    </source>
</evidence>
<dbReference type="EMBL" id="JBFXLU010000237">
    <property type="protein sequence ID" value="KAL2833626.1"/>
    <property type="molecule type" value="Genomic_DNA"/>
</dbReference>
<keyword evidence="6 8" id="KW-0408">Iron</keyword>
<evidence type="ECO:0000313" key="11">
    <source>
        <dbReference type="Proteomes" id="UP001610446"/>
    </source>
</evidence>
<evidence type="ECO:0000256" key="3">
    <source>
        <dbReference type="ARBA" id="ARBA00022617"/>
    </source>
</evidence>